<dbReference type="Proteomes" id="UP001148629">
    <property type="component" value="Unassembled WGS sequence"/>
</dbReference>
<dbReference type="EMBL" id="JANRMS010001717">
    <property type="protein sequence ID" value="KAJ3526513.1"/>
    <property type="molecule type" value="Genomic_DNA"/>
</dbReference>
<name>A0ACC1RVB5_9HYPO</name>
<keyword evidence="2" id="KW-1185">Reference proteome</keyword>
<reference evidence="1" key="1">
    <citation type="submission" date="2022-08" db="EMBL/GenBank/DDBJ databases">
        <title>Genome Sequence of Fusarium decemcellulare.</title>
        <authorList>
            <person name="Buettner E."/>
        </authorList>
    </citation>
    <scope>NUCLEOTIDE SEQUENCE</scope>
    <source>
        <strain evidence="1">Babe19</strain>
    </source>
</reference>
<sequence>MLADFRLQFPEVAVITPWSATENPAVSLALLPEKCLATLLIEAAFRRRHGFGRDAVYDRDPSLRTPEYYEPILADANKLYHTEDGKLDTLMMGWCKDLGTSRSILEDVTQMGSGHAPTEMVGLQSLQFHKVHYCDSFIQVPPLQQNAAPRTLVSQEPYHKTLNQNESPIDFKAAEEKYTSIHDALPIYTSMSGPYRDLAQEGNYGDAQEATPSNPQHDALVVGTTSVAPPNNILPFPLAPGMLSQVSGLASQNSYLHLVDLGVASAAQLPIGPDLPVSVTNMSVYPNRDWAPTGPVSQGSVLQARAEYAAHRLANQSLAFVQFGQTAFIHHTQIEASEFLQDALAASALNAMRNATNAAIVRSEINRRVDRLCYSLCIKLNAISTNALGDREDLLPVLQSMLIYQCIRLFSDNEISQRMRAERDEEVLRALVSNLVFSVKSFSEDGRWVSWIKEESLRRTMLVAELLIGVYSFLRQGWDQAEVRLSRLGFTAQASLWEAKSLGQWEEMWRCGPRYQVHLVSLEKDMAAARPENLEELGMLICGTYLGLEKLEEWLGWEHHALVYWGLRGHS</sequence>
<gene>
    <name evidence="1" type="ORF">NM208_g11156</name>
</gene>
<protein>
    <submittedName>
        <fullName evidence="1">Uncharacterized protein</fullName>
    </submittedName>
</protein>
<evidence type="ECO:0000313" key="1">
    <source>
        <dbReference type="EMBL" id="KAJ3526513.1"/>
    </source>
</evidence>
<accession>A0ACC1RVB5</accession>
<proteinExistence type="predicted"/>
<organism evidence="1 2">
    <name type="scientific">Fusarium decemcellulare</name>
    <dbReference type="NCBI Taxonomy" id="57161"/>
    <lineage>
        <taxon>Eukaryota</taxon>
        <taxon>Fungi</taxon>
        <taxon>Dikarya</taxon>
        <taxon>Ascomycota</taxon>
        <taxon>Pezizomycotina</taxon>
        <taxon>Sordariomycetes</taxon>
        <taxon>Hypocreomycetidae</taxon>
        <taxon>Hypocreales</taxon>
        <taxon>Nectriaceae</taxon>
        <taxon>Fusarium</taxon>
        <taxon>Fusarium decemcellulare species complex</taxon>
    </lineage>
</organism>
<comment type="caution">
    <text evidence="1">The sequence shown here is derived from an EMBL/GenBank/DDBJ whole genome shotgun (WGS) entry which is preliminary data.</text>
</comment>
<evidence type="ECO:0000313" key="2">
    <source>
        <dbReference type="Proteomes" id="UP001148629"/>
    </source>
</evidence>